<sequence length="111" mass="12689">MPWERMSNKPAEVSGCGRWDKVDFLHSAPEIWKKDLKEGLGRPTNLREMGWAGVERTEMEDGPTSAEICSFLSKVPSCNASSSDKMKRPKEQQIFDWTEHLPRMRGPHKAC</sequence>
<accession>A0A9E7JDE8</accession>
<proteinExistence type="predicted"/>
<dbReference type="Proteomes" id="UP001055439">
    <property type="component" value="Chromosome 1"/>
</dbReference>
<organism evidence="1 2">
    <name type="scientific">Musa troglodytarum</name>
    <name type="common">fe'i banana</name>
    <dbReference type="NCBI Taxonomy" id="320322"/>
    <lineage>
        <taxon>Eukaryota</taxon>
        <taxon>Viridiplantae</taxon>
        <taxon>Streptophyta</taxon>
        <taxon>Embryophyta</taxon>
        <taxon>Tracheophyta</taxon>
        <taxon>Spermatophyta</taxon>
        <taxon>Magnoliopsida</taxon>
        <taxon>Liliopsida</taxon>
        <taxon>Zingiberales</taxon>
        <taxon>Musaceae</taxon>
        <taxon>Musa</taxon>
    </lineage>
</organism>
<gene>
    <name evidence="1" type="ORF">MUK42_36794</name>
</gene>
<keyword evidence="2" id="KW-1185">Reference proteome</keyword>
<evidence type="ECO:0000313" key="1">
    <source>
        <dbReference type="EMBL" id="URD77038.1"/>
    </source>
</evidence>
<dbReference type="AlphaFoldDB" id="A0A9E7JDE8"/>
<name>A0A9E7JDE8_9LILI</name>
<reference evidence="1" key="1">
    <citation type="submission" date="2022-05" db="EMBL/GenBank/DDBJ databases">
        <title>The Musa troglodytarum L. genome provides insights into the mechanism of non-climacteric behaviour and enrichment of carotenoids.</title>
        <authorList>
            <person name="Wang J."/>
        </authorList>
    </citation>
    <scope>NUCLEOTIDE SEQUENCE</scope>
    <source>
        <tissue evidence="1">Leaf</tissue>
    </source>
</reference>
<protein>
    <submittedName>
        <fullName evidence="1">Uncharacterized protein</fullName>
    </submittedName>
</protein>
<evidence type="ECO:0000313" key="2">
    <source>
        <dbReference type="Proteomes" id="UP001055439"/>
    </source>
</evidence>
<dbReference type="EMBL" id="CP097502">
    <property type="protein sequence ID" value="URD77038.1"/>
    <property type="molecule type" value="Genomic_DNA"/>
</dbReference>